<dbReference type="PaxDb" id="547559-Nmag_4056"/>
<dbReference type="InterPro" id="IPR011991">
    <property type="entry name" value="ArsR-like_HTH"/>
</dbReference>
<dbReference type="CDD" id="cd00090">
    <property type="entry name" value="HTH_ARSR"/>
    <property type="match status" value="1"/>
</dbReference>
<dbReference type="Proteomes" id="UP000001879">
    <property type="component" value="Plasmid pNMAG02"/>
</dbReference>
<dbReference type="Gene3D" id="1.10.10.10">
    <property type="entry name" value="Winged helix-like DNA-binding domain superfamily/Winged helix DNA-binding domain"/>
    <property type="match status" value="1"/>
</dbReference>
<dbReference type="EMBL" id="CP001934">
    <property type="protein sequence ID" value="ADD07584.2"/>
    <property type="molecule type" value="Genomic_DNA"/>
</dbReference>
<evidence type="ECO:0000256" key="1">
    <source>
        <dbReference type="ARBA" id="ARBA00023015"/>
    </source>
</evidence>
<dbReference type="PANTHER" id="PTHR30136">
    <property type="entry name" value="HELIX-TURN-HELIX TRANSCRIPTIONAL REGULATOR, ICLR FAMILY"/>
    <property type="match status" value="1"/>
</dbReference>
<dbReference type="InterPro" id="IPR029016">
    <property type="entry name" value="GAF-like_dom_sf"/>
</dbReference>
<dbReference type="GO" id="GO:0003700">
    <property type="term" value="F:DNA-binding transcription factor activity"/>
    <property type="evidence" value="ECO:0007669"/>
    <property type="project" value="TreeGrafter"/>
</dbReference>
<keyword evidence="3" id="KW-0804">Transcription</keyword>
<evidence type="ECO:0000259" key="5">
    <source>
        <dbReference type="PROSITE" id="PS51078"/>
    </source>
</evidence>
<reference evidence="6 7" key="2">
    <citation type="journal article" date="2012" name="BMC Genomics">
        <title>A comparative genomics perspective on the genetic content of the alkaliphilic haloarchaeon Natrialba magadii ATCC 43099T.</title>
        <authorList>
            <person name="Siddaramappa S."/>
            <person name="Challacombe J.F."/>
            <person name="Decastro R.E."/>
            <person name="Pfeiffer F."/>
            <person name="Sastre D.E."/>
            <person name="Gimenez M.I."/>
            <person name="Paggi R.A."/>
            <person name="Detter J.C."/>
            <person name="Davenport K.W."/>
            <person name="Goodwin L.A."/>
            <person name="Kyrpides N."/>
            <person name="Tapia R."/>
            <person name="Pitluck S."/>
            <person name="Lucas S."/>
            <person name="Woyke T."/>
            <person name="Maupin-Furlow J.A."/>
        </authorList>
    </citation>
    <scope>NUCLEOTIDE SEQUENCE [LARGE SCALE GENOMIC DNA]</scope>
    <source>
        <strain evidence="7">ATCC 43099 / DSM 3394 / CCM 3739 / CIP 104546 / IAM 13178 / JCM 8861 / NBRC 102185 / NCIMB 2190 / MS3</strain>
    </source>
</reference>
<sequence>MGLGEGKLSTTATSLAILDRITDENGATLRELVDETGLAKSTVHKHLSTLCENGYLVKFGETYKLSLHTLSQGRQAIKMRPHFSTVEQRVRELANQTNTEVDFTVEENGRLIIVFESVGSSNGVNFRSGAEFHMHNAAAGKAILAEYPDERVDEILDTWGMPKKTPNTTHCREKLESELVEIKENGYAISDGEPVEGYRSVSSPIMNEDGTVLGAISAGGPTYRVEYSRLSGELAEKVAATAQSLSNDIAKTTIE</sequence>
<keyword evidence="7" id="KW-1185">Reference proteome</keyword>
<evidence type="ECO:0000256" key="3">
    <source>
        <dbReference type="ARBA" id="ARBA00023163"/>
    </source>
</evidence>
<dbReference type="AlphaFoldDB" id="D3T1X5"/>
<name>D3T1X5_NATMM</name>
<dbReference type="Pfam" id="PF01614">
    <property type="entry name" value="IclR_C"/>
    <property type="match status" value="1"/>
</dbReference>
<proteinExistence type="predicted"/>
<dbReference type="eggNOG" id="arCOG02798">
    <property type="taxonomic scope" value="Archaea"/>
</dbReference>
<dbReference type="GeneID" id="8828790"/>
<accession>D3T1X5</accession>
<dbReference type="PROSITE" id="PS51078">
    <property type="entry name" value="ICLR_ED"/>
    <property type="match status" value="1"/>
</dbReference>
<keyword evidence="2" id="KW-0238">DNA-binding</keyword>
<geneLocation type="plasmid" evidence="6 7">
    <name>pNMAG02</name>
</geneLocation>
<evidence type="ECO:0000259" key="4">
    <source>
        <dbReference type="PROSITE" id="PS51077"/>
    </source>
</evidence>
<dbReference type="InterPro" id="IPR014757">
    <property type="entry name" value="Tscrpt_reg_IclR_C"/>
</dbReference>
<evidence type="ECO:0000256" key="2">
    <source>
        <dbReference type="ARBA" id="ARBA00023125"/>
    </source>
</evidence>
<dbReference type="PROSITE" id="PS51077">
    <property type="entry name" value="HTH_ICLR"/>
    <property type="match status" value="1"/>
</dbReference>
<dbReference type="PANTHER" id="PTHR30136:SF24">
    <property type="entry name" value="HTH-TYPE TRANSCRIPTIONAL REPRESSOR ALLR"/>
    <property type="match status" value="1"/>
</dbReference>
<evidence type="ECO:0000313" key="7">
    <source>
        <dbReference type="Proteomes" id="UP000001879"/>
    </source>
</evidence>
<dbReference type="SUPFAM" id="SSF55781">
    <property type="entry name" value="GAF domain-like"/>
    <property type="match status" value="1"/>
</dbReference>
<dbReference type="Gene3D" id="3.30.450.40">
    <property type="match status" value="1"/>
</dbReference>
<gene>
    <name evidence="6" type="ordered locus">Nmag_4056</name>
</gene>
<keyword evidence="1" id="KW-0805">Transcription regulation</keyword>
<dbReference type="RefSeq" id="WP_237076863.1">
    <property type="nucleotide sequence ID" value="NC_013924.1"/>
</dbReference>
<dbReference type="GO" id="GO:0003677">
    <property type="term" value="F:DNA binding"/>
    <property type="evidence" value="ECO:0007669"/>
    <property type="project" value="UniProtKB-KW"/>
</dbReference>
<dbReference type="SUPFAM" id="SSF46785">
    <property type="entry name" value="Winged helix' DNA-binding domain"/>
    <property type="match status" value="1"/>
</dbReference>
<dbReference type="InterPro" id="IPR050707">
    <property type="entry name" value="HTH_MetabolicPath_Reg"/>
</dbReference>
<keyword evidence="6" id="KW-0614">Plasmid</keyword>
<dbReference type="KEGG" id="nmg:Nmag_4056"/>
<evidence type="ECO:0000313" key="6">
    <source>
        <dbReference type="EMBL" id="ADD07584.2"/>
    </source>
</evidence>
<organism evidence="6 7">
    <name type="scientific">Natrialba magadii (strain ATCC 43099 / DSM 3394 / CCM 3739 / CIP 104546 / IAM 13178 / JCM 8861 / NBRC 102185 / NCIMB 2190 / MS3)</name>
    <name type="common">Natronobacterium magadii</name>
    <dbReference type="NCBI Taxonomy" id="547559"/>
    <lineage>
        <taxon>Archaea</taxon>
        <taxon>Methanobacteriati</taxon>
        <taxon>Methanobacteriota</taxon>
        <taxon>Stenosarchaea group</taxon>
        <taxon>Halobacteria</taxon>
        <taxon>Halobacteriales</taxon>
        <taxon>Natrialbaceae</taxon>
        <taxon>Natrialba</taxon>
    </lineage>
</organism>
<reference evidence="7" key="1">
    <citation type="submission" date="2010-02" db="EMBL/GenBank/DDBJ databases">
        <title>Complete sequence of plasmid 2 of Natrialba magadii ATCC 43099.</title>
        <authorList>
            <consortium name="US DOE Joint Genome Institute"/>
            <person name="Lucas S."/>
            <person name="Copeland A."/>
            <person name="Lapidus A."/>
            <person name="Cheng J.-F."/>
            <person name="Bruce D."/>
            <person name="Goodwin L."/>
            <person name="Pitluck S."/>
            <person name="Davenport K."/>
            <person name="Saunders E."/>
            <person name="Detter J.C."/>
            <person name="Han C."/>
            <person name="Tapia R."/>
            <person name="Land M."/>
            <person name="Hauser L."/>
            <person name="Kyrpides N."/>
            <person name="Mikhailova N."/>
            <person name="De Castro R.E."/>
            <person name="Maupin-Furlow J.A."/>
            <person name="Woyke T."/>
        </authorList>
    </citation>
    <scope>NUCLEOTIDE SEQUENCE [LARGE SCALE GENOMIC DNA]</scope>
    <source>
        <strain evidence="7">ATCC 43099 / DSM 3394 / CCM 3739 / CIP 104546 / IAM 13178 / JCM 8861 / NBRC 102185 / NCIMB 2190 / MS3</strain>
        <plasmid evidence="7">pNMAG02</plasmid>
    </source>
</reference>
<dbReference type="Pfam" id="PF09339">
    <property type="entry name" value="HTH_IclR"/>
    <property type="match status" value="1"/>
</dbReference>
<dbReference type="InterPro" id="IPR036390">
    <property type="entry name" value="WH_DNA-bd_sf"/>
</dbReference>
<dbReference type="GO" id="GO:0045892">
    <property type="term" value="P:negative regulation of DNA-templated transcription"/>
    <property type="evidence" value="ECO:0007669"/>
    <property type="project" value="TreeGrafter"/>
</dbReference>
<dbReference type="InterPro" id="IPR036388">
    <property type="entry name" value="WH-like_DNA-bd_sf"/>
</dbReference>
<protein>
    <submittedName>
        <fullName evidence="6">IclR family transcription regulator</fullName>
    </submittedName>
</protein>
<dbReference type="SMART" id="SM00346">
    <property type="entry name" value="HTH_ICLR"/>
    <property type="match status" value="1"/>
</dbReference>
<dbReference type="InterPro" id="IPR005471">
    <property type="entry name" value="Tscrpt_reg_IclR_N"/>
</dbReference>
<feature type="domain" description="IclR-ED" evidence="5">
    <location>
        <begin position="68"/>
        <end position="251"/>
    </location>
</feature>
<feature type="domain" description="HTH iclR-type" evidence="4">
    <location>
        <begin position="8"/>
        <end position="67"/>
    </location>
</feature>